<dbReference type="Gene3D" id="3.30.465.10">
    <property type="match status" value="1"/>
</dbReference>
<dbReference type="GO" id="GO:0016491">
    <property type="term" value="F:oxidoreductase activity"/>
    <property type="evidence" value="ECO:0007669"/>
    <property type="project" value="UniProtKB-KW"/>
</dbReference>
<evidence type="ECO:0000256" key="5">
    <source>
        <dbReference type="ARBA" id="ARBA00023002"/>
    </source>
</evidence>
<reference evidence="8" key="1">
    <citation type="submission" date="2016-10" db="EMBL/GenBank/DDBJ databases">
        <authorList>
            <person name="Varghese N."/>
            <person name="Submissions S."/>
        </authorList>
    </citation>
    <scope>NUCLEOTIDE SEQUENCE [LARGE SCALE GENOMIC DNA]</scope>
    <source>
        <strain evidence="8">CGMCC 4.6856</strain>
    </source>
</reference>
<dbReference type="InterPro" id="IPR016169">
    <property type="entry name" value="FAD-bd_PCMH_sub2"/>
</dbReference>
<dbReference type="InterPro" id="IPR036318">
    <property type="entry name" value="FAD-bd_PCMH-like_sf"/>
</dbReference>
<dbReference type="Pfam" id="PF01565">
    <property type="entry name" value="FAD_binding_4"/>
    <property type="match status" value="1"/>
</dbReference>
<dbReference type="Proteomes" id="UP000198504">
    <property type="component" value="Unassembled WGS sequence"/>
</dbReference>
<dbReference type="InterPro" id="IPR016167">
    <property type="entry name" value="FAD-bd_PCMH_sub1"/>
</dbReference>
<dbReference type="InterPro" id="IPR006093">
    <property type="entry name" value="Oxy_OxRdtase_FAD_BS"/>
</dbReference>
<evidence type="ECO:0000256" key="2">
    <source>
        <dbReference type="ARBA" id="ARBA00005466"/>
    </source>
</evidence>
<dbReference type="PROSITE" id="PS51387">
    <property type="entry name" value="FAD_PCMH"/>
    <property type="match status" value="1"/>
</dbReference>
<evidence type="ECO:0000256" key="4">
    <source>
        <dbReference type="ARBA" id="ARBA00022827"/>
    </source>
</evidence>
<accession>A0A1H9FWB6</accession>
<feature type="domain" description="FAD-binding PCMH-type" evidence="6">
    <location>
        <begin position="31"/>
        <end position="202"/>
    </location>
</feature>
<dbReference type="AlphaFoldDB" id="A0A1H9FWB6"/>
<dbReference type="GO" id="GO:0071949">
    <property type="term" value="F:FAD binding"/>
    <property type="evidence" value="ECO:0007669"/>
    <property type="project" value="InterPro"/>
</dbReference>
<comment type="similarity">
    <text evidence="2">Belongs to the oxygen-dependent FAD-linked oxidoreductase family.</text>
</comment>
<dbReference type="InterPro" id="IPR050416">
    <property type="entry name" value="FAD-linked_Oxidoreductase"/>
</dbReference>
<dbReference type="Gene3D" id="3.40.462.20">
    <property type="match status" value="1"/>
</dbReference>
<dbReference type="InterPro" id="IPR006094">
    <property type="entry name" value="Oxid_FAD_bind_N"/>
</dbReference>
<keyword evidence="5" id="KW-0560">Oxidoreductase</keyword>
<keyword evidence="4" id="KW-0274">FAD</keyword>
<name>A0A1H9FWB6_9ACTN</name>
<dbReference type="RefSeq" id="WP_091179229.1">
    <property type="nucleotide sequence ID" value="NZ_FOFA01000003.1"/>
</dbReference>
<dbReference type="SUPFAM" id="SSF56176">
    <property type="entry name" value="FAD-binding/transporter-associated domain-like"/>
    <property type="match status" value="1"/>
</dbReference>
<dbReference type="EMBL" id="FOFA01000003">
    <property type="protein sequence ID" value="SEQ41758.1"/>
    <property type="molecule type" value="Genomic_DNA"/>
</dbReference>
<comment type="cofactor">
    <cofactor evidence="1">
        <name>FAD</name>
        <dbReference type="ChEBI" id="CHEBI:57692"/>
    </cofactor>
</comment>
<evidence type="ECO:0000256" key="3">
    <source>
        <dbReference type="ARBA" id="ARBA00022630"/>
    </source>
</evidence>
<dbReference type="Gene3D" id="3.30.43.10">
    <property type="entry name" value="Uridine Diphospho-n-acetylenolpyruvylglucosamine Reductase, domain 2"/>
    <property type="match status" value="1"/>
</dbReference>
<dbReference type="PROSITE" id="PS00862">
    <property type="entry name" value="OX2_COVAL_FAD"/>
    <property type="match status" value="1"/>
</dbReference>
<gene>
    <name evidence="7" type="ORF">SAMN05421756_103394</name>
</gene>
<evidence type="ECO:0000313" key="7">
    <source>
        <dbReference type="EMBL" id="SEQ41758.1"/>
    </source>
</evidence>
<evidence type="ECO:0000313" key="8">
    <source>
        <dbReference type="Proteomes" id="UP000198504"/>
    </source>
</evidence>
<protein>
    <submittedName>
        <fullName evidence="7">FAD/FMN-containing dehydrogenase</fullName>
    </submittedName>
</protein>
<dbReference type="PANTHER" id="PTHR42973:SF39">
    <property type="entry name" value="FAD-BINDING PCMH-TYPE DOMAIN-CONTAINING PROTEIN"/>
    <property type="match status" value="1"/>
</dbReference>
<evidence type="ECO:0000256" key="1">
    <source>
        <dbReference type="ARBA" id="ARBA00001974"/>
    </source>
</evidence>
<organism evidence="7 8">
    <name type="scientific">Microlunatus flavus</name>
    <dbReference type="NCBI Taxonomy" id="1036181"/>
    <lineage>
        <taxon>Bacteria</taxon>
        <taxon>Bacillati</taxon>
        <taxon>Actinomycetota</taxon>
        <taxon>Actinomycetes</taxon>
        <taxon>Propionibacteriales</taxon>
        <taxon>Propionibacteriaceae</taxon>
        <taxon>Microlunatus</taxon>
    </lineage>
</organism>
<proteinExistence type="inferred from homology"/>
<dbReference type="STRING" id="1036181.SAMN05421756_103394"/>
<sequence length="433" mass="45326">MTDLVLPDLARDRLVLPGDPRYAALRSTYTTRHSPALVLLPHDAREVATALEHARSTGLAISVRSGGHGLSGRSSNDGGVVIDLSRLNEVTVLDRASRLVRVGAGARWAEVAGALAPVGLAISAGDHGNVGVGGLATGGGVGWLVRSYGLTVDHVRAVDVVLADGSLVRADADHEPDLYWAMRGGGQGMAVALAFEIEAVELGHVGVAQVVVEADRGGAMLSRWSEVMAAAPRSWSTAMFLAPHGRSFAAQVTAVVADADEAELLGLGQAFQDVGQVLAQQLSMVPYPALVPAAHLHVNLGQQPSHTTNGLFGRLDARASRSLMDVVAHPAQPLLQLRSLGGAVNDVAPDATAYAHRHQEVLATVTTFPPSGRRHLDAAWSEAADLADGAYTNFESEPGPRAHDRAFPGGTGRRLRDLRARFDPECVLGGDPV</sequence>
<dbReference type="PANTHER" id="PTHR42973">
    <property type="entry name" value="BINDING OXIDOREDUCTASE, PUTATIVE (AFU_ORTHOLOGUE AFUA_1G17690)-RELATED"/>
    <property type="match status" value="1"/>
</dbReference>
<dbReference type="OrthoDB" id="3682986at2"/>
<keyword evidence="3" id="KW-0285">Flavoprotein</keyword>
<dbReference type="InterPro" id="IPR016166">
    <property type="entry name" value="FAD-bd_PCMH"/>
</dbReference>
<keyword evidence="8" id="KW-1185">Reference proteome</keyword>
<evidence type="ECO:0000259" key="6">
    <source>
        <dbReference type="PROSITE" id="PS51387"/>
    </source>
</evidence>